<accession>A0AAV1TAZ0</accession>
<dbReference type="Proteomes" id="UP001162060">
    <property type="component" value="Unassembled WGS sequence"/>
</dbReference>
<organism evidence="1 2">
    <name type="scientific">Peronospora matthiolae</name>
    <dbReference type="NCBI Taxonomy" id="2874970"/>
    <lineage>
        <taxon>Eukaryota</taxon>
        <taxon>Sar</taxon>
        <taxon>Stramenopiles</taxon>
        <taxon>Oomycota</taxon>
        <taxon>Peronosporomycetes</taxon>
        <taxon>Peronosporales</taxon>
        <taxon>Peronosporaceae</taxon>
        <taxon>Peronospora</taxon>
    </lineage>
</organism>
<evidence type="ECO:0000313" key="2">
    <source>
        <dbReference type="Proteomes" id="UP001162060"/>
    </source>
</evidence>
<sequence>MSKAKREEWVYKAQTGLDQKNEALETVVQESREAVQAARMSIQKLPFDHLLKETTEGLKCAVVGIGEFAKEVVVENKNMARVHLSLVTFVCMHLRYNLWDTRYFVQLGWVCTHQRMGVPVSFLEILCLLNIAGREDKNV</sequence>
<dbReference type="EMBL" id="CAKLBY020000039">
    <property type="protein sequence ID" value="CAK7913519.1"/>
    <property type="molecule type" value="Genomic_DNA"/>
</dbReference>
<comment type="caution">
    <text evidence="1">The sequence shown here is derived from an EMBL/GenBank/DDBJ whole genome shotgun (WGS) entry which is preliminary data.</text>
</comment>
<evidence type="ECO:0000313" key="1">
    <source>
        <dbReference type="EMBL" id="CAK7913519.1"/>
    </source>
</evidence>
<reference evidence="1" key="1">
    <citation type="submission" date="2024-01" db="EMBL/GenBank/DDBJ databases">
        <authorList>
            <person name="Webb A."/>
        </authorList>
    </citation>
    <scope>NUCLEOTIDE SEQUENCE</scope>
    <source>
        <strain evidence="1">Pm1</strain>
    </source>
</reference>
<gene>
    <name evidence="1" type="ORF">PM001_LOCUS4776</name>
</gene>
<proteinExistence type="predicted"/>
<name>A0AAV1TAZ0_9STRA</name>
<protein>
    <submittedName>
        <fullName evidence="1">Uncharacterized protein</fullName>
    </submittedName>
</protein>
<dbReference type="AlphaFoldDB" id="A0AAV1TAZ0"/>